<gene>
    <name evidence="2" type="ORF">O6P43_008611</name>
</gene>
<sequence>SNKHPRTWQLALSSFTRTLISLFLKHMESNRILPNPHDPQEELDKEEEDADTLSLCDLPMYHCNPEDTEPEAETRPGSPIKTELFEFCTIDSSPAYKKDIIFCGKIMDSAQPRSKKPFHSKSETFNKLNSSRSNKFMERSRSVSSSSTSSGKVLKVLFGFSRIQPQMELNDLKMRLSRREPAPMFPAIADVERVIAGNKRGGGKGCWGLLRPFAKASFGCVPLM</sequence>
<name>A0AAD7PW35_QUISA</name>
<organism evidence="2 3">
    <name type="scientific">Quillaja saponaria</name>
    <name type="common">Soap bark tree</name>
    <dbReference type="NCBI Taxonomy" id="32244"/>
    <lineage>
        <taxon>Eukaryota</taxon>
        <taxon>Viridiplantae</taxon>
        <taxon>Streptophyta</taxon>
        <taxon>Embryophyta</taxon>
        <taxon>Tracheophyta</taxon>
        <taxon>Spermatophyta</taxon>
        <taxon>Magnoliopsida</taxon>
        <taxon>eudicotyledons</taxon>
        <taxon>Gunneridae</taxon>
        <taxon>Pentapetalae</taxon>
        <taxon>rosids</taxon>
        <taxon>fabids</taxon>
        <taxon>Fabales</taxon>
        <taxon>Quillajaceae</taxon>
        <taxon>Quillaja</taxon>
    </lineage>
</organism>
<dbReference type="PANTHER" id="PTHR34130">
    <property type="entry name" value="OS08G0243800 PROTEIN"/>
    <property type="match status" value="1"/>
</dbReference>
<dbReference type="EMBL" id="JARAOO010000004">
    <property type="protein sequence ID" value="KAJ7970421.1"/>
    <property type="molecule type" value="Genomic_DNA"/>
</dbReference>
<comment type="caution">
    <text evidence="2">The sequence shown here is derived from an EMBL/GenBank/DDBJ whole genome shotgun (WGS) entry which is preliminary data.</text>
</comment>
<protein>
    <submittedName>
        <fullName evidence="2">Uncharacterized protein</fullName>
    </submittedName>
</protein>
<accession>A0AAD7PW35</accession>
<reference evidence="2" key="1">
    <citation type="journal article" date="2023" name="Science">
        <title>Elucidation of the pathway for biosynthesis of saponin adjuvants from the soapbark tree.</title>
        <authorList>
            <person name="Reed J."/>
            <person name="Orme A."/>
            <person name="El-Demerdash A."/>
            <person name="Owen C."/>
            <person name="Martin L.B.B."/>
            <person name="Misra R.C."/>
            <person name="Kikuchi S."/>
            <person name="Rejzek M."/>
            <person name="Martin A.C."/>
            <person name="Harkess A."/>
            <person name="Leebens-Mack J."/>
            <person name="Louveau T."/>
            <person name="Stephenson M.J."/>
            <person name="Osbourn A."/>
        </authorList>
    </citation>
    <scope>NUCLEOTIDE SEQUENCE</scope>
    <source>
        <strain evidence="2">S10</strain>
    </source>
</reference>
<dbReference type="AlphaFoldDB" id="A0AAD7PW35"/>
<feature type="non-terminal residue" evidence="2">
    <location>
        <position position="1"/>
    </location>
</feature>
<proteinExistence type="predicted"/>
<dbReference type="PANTHER" id="PTHR34130:SF8">
    <property type="entry name" value="TRANSMEMBRANE PROTEIN"/>
    <property type="match status" value="1"/>
</dbReference>
<evidence type="ECO:0000313" key="2">
    <source>
        <dbReference type="EMBL" id="KAJ7970421.1"/>
    </source>
</evidence>
<feature type="region of interest" description="Disordered" evidence="1">
    <location>
        <begin position="111"/>
        <end position="131"/>
    </location>
</feature>
<dbReference type="KEGG" id="qsa:O6P43_008611"/>
<keyword evidence="3" id="KW-1185">Reference proteome</keyword>
<dbReference type="Proteomes" id="UP001163823">
    <property type="component" value="Chromosome 4"/>
</dbReference>
<evidence type="ECO:0000313" key="3">
    <source>
        <dbReference type="Proteomes" id="UP001163823"/>
    </source>
</evidence>
<evidence type="ECO:0000256" key="1">
    <source>
        <dbReference type="SAM" id="MobiDB-lite"/>
    </source>
</evidence>